<reference evidence="2 3" key="1">
    <citation type="journal article" date="2010" name="Nat. Biotechnol.">
        <title>Genome sequence of the model mushroom Schizophyllum commune.</title>
        <authorList>
            <person name="Ohm R.A."/>
            <person name="de Jong J.F."/>
            <person name="Lugones L.G."/>
            <person name="Aerts A."/>
            <person name="Kothe E."/>
            <person name="Stajich J.E."/>
            <person name="de Vries R.P."/>
            <person name="Record E."/>
            <person name="Levasseur A."/>
            <person name="Baker S.E."/>
            <person name="Bartholomew K.A."/>
            <person name="Coutinho P.M."/>
            <person name="Erdmann S."/>
            <person name="Fowler T.J."/>
            <person name="Gathman A.C."/>
            <person name="Lombard V."/>
            <person name="Henrissat B."/>
            <person name="Knabe N."/>
            <person name="Kuees U."/>
            <person name="Lilly W.W."/>
            <person name="Lindquist E."/>
            <person name="Lucas S."/>
            <person name="Magnuson J.K."/>
            <person name="Piumi F."/>
            <person name="Raudaskoski M."/>
            <person name="Salamov A."/>
            <person name="Schmutz J."/>
            <person name="Schwarze F.W.M.R."/>
            <person name="vanKuyk P.A."/>
            <person name="Horton J.S."/>
            <person name="Grigoriev I.V."/>
            <person name="Woesten H.A.B."/>
        </authorList>
    </citation>
    <scope>NUCLEOTIDE SEQUENCE [LARGE SCALE GENOMIC DNA]</scope>
    <source>
        <strain evidence="3">H4-8 / FGSC 9210</strain>
    </source>
</reference>
<dbReference type="VEuPathDB" id="FungiDB:SCHCODRAFT_02638312"/>
<dbReference type="EMBL" id="GL377311">
    <property type="protein sequence ID" value="EFI93358.1"/>
    <property type="molecule type" value="Genomic_DNA"/>
</dbReference>
<dbReference type="OMA" id="PCSATTY"/>
<dbReference type="Proteomes" id="UP000007431">
    <property type="component" value="Unassembled WGS sequence"/>
</dbReference>
<accession>D8QF63</accession>
<proteinExistence type="predicted"/>
<name>D8QF63_SCHCM</name>
<dbReference type="RefSeq" id="XP_003028261.1">
    <property type="nucleotide sequence ID" value="XM_003028215.1"/>
</dbReference>
<organism evidence="3">
    <name type="scientific">Schizophyllum commune (strain H4-8 / FGSC 9210)</name>
    <name type="common">Split gill fungus</name>
    <dbReference type="NCBI Taxonomy" id="578458"/>
    <lineage>
        <taxon>Eukaryota</taxon>
        <taxon>Fungi</taxon>
        <taxon>Dikarya</taxon>
        <taxon>Basidiomycota</taxon>
        <taxon>Agaricomycotina</taxon>
        <taxon>Agaricomycetes</taxon>
        <taxon>Agaricomycetidae</taxon>
        <taxon>Agaricales</taxon>
        <taxon>Schizophyllaceae</taxon>
        <taxon>Schizophyllum</taxon>
    </lineage>
</organism>
<protein>
    <submittedName>
        <fullName evidence="2">Expressed protein</fullName>
    </submittedName>
</protein>
<gene>
    <name evidence="2" type="ORF">SCHCODRAFT_85955</name>
</gene>
<dbReference type="InParanoid" id="D8QF63"/>
<dbReference type="GeneID" id="9592031"/>
<dbReference type="KEGG" id="scm:SCHCO_02638312"/>
<dbReference type="HOGENOM" id="CLU_2074493_0_0_1"/>
<feature type="signal peptide" evidence="1">
    <location>
        <begin position="1"/>
        <end position="18"/>
    </location>
</feature>
<evidence type="ECO:0000256" key="1">
    <source>
        <dbReference type="SAM" id="SignalP"/>
    </source>
</evidence>
<keyword evidence="1" id="KW-0732">Signal</keyword>
<keyword evidence="3" id="KW-1185">Reference proteome</keyword>
<evidence type="ECO:0000313" key="2">
    <source>
        <dbReference type="EMBL" id="EFI93358.1"/>
    </source>
</evidence>
<evidence type="ECO:0000313" key="3">
    <source>
        <dbReference type="Proteomes" id="UP000007431"/>
    </source>
</evidence>
<feature type="chain" id="PRO_5003120882" evidence="1">
    <location>
        <begin position="19"/>
        <end position="133"/>
    </location>
</feature>
<sequence>MFTKSFALLALAATGALASGSTECTKTAWQTSTAYYPGTTLTTHVDGTKTDHPLVVVTLTPSVTPTSWPGQARELDARGSPCSSYTTTTSTTWTASPDPTSTATVTEWATTVTGEPETITTCLFYTTLASCGV</sequence>
<dbReference type="AlphaFoldDB" id="D8QF63"/>